<proteinExistence type="predicted"/>
<sequence>MNQKVAFMFLIYYTIISLVFITGNLVGLFTSAQGFNSSNPLNSSDIQSGELDKGGLFGTGISFTRFLGLVTIGIGLPDDTPSFFALIFSAWSTIMLIMTVIFIISSIWDG</sequence>
<protein>
    <submittedName>
        <fullName evidence="2">Uncharacterized protein</fullName>
    </submittedName>
</protein>
<accession>X1PT27</accession>
<evidence type="ECO:0000313" key="2">
    <source>
        <dbReference type="EMBL" id="GAI42255.1"/>
    </source>
</evidence>
<comment type="caution">
    <text evidence="2">The sequence shown here is derived from an EMBL/GenBank/DDBJ whole genome shotgun (WGS) entry which is preliminary data.</text>
</comment>
<name>X1PT27_9ZZZZ</name>
<feature type="transmembrane region" description="Helical" evidence="1">
    <location>
        <begin position="7"/>
        <end position="35"/>
    </location>
</feature>
<dbReference type="EMBL" id="BARV01023916">
    <property type="protein sequence ID" value="GAI42255.1"/>
    <property type="molecule type" value="Genomic_DNA"/>
</dbReference>
<reference evidence="2" key="1">
    <citation type="journal article" date="2014" name="Front. Microbiol.">
        <title>High frequency of phylogenetically diverse reductive dehalogenase-homologous genes in deep subseafloor sedimentary metagenomes.</title>
        <authorList>
            <person name="Kawai M."/>
            <person name="Futagami T."/>
            <person name="Toyoda A."/>
            <person name="Takaki Y."/>
            <person name="Nishi S."/>
            <person name="Hori S."/>
            <person name="Arai W."/>
            <person name="Tsubouchi T."/>
            <person name="Morono Y."/>
            <person name="Uchiyama I."/>
            <person name="Ito T."/>
            <person name="Fujiyama A."/>
            <person name="Inagaki F."/>
            <person name="Takami H."/>
        </authorList>
    </citation>
    <scope>NUCLEOTIDE SEQUENCE</scope>
    <source>
        <strain evidence="2">Expedition CK06-06</strain>
    </source>
</reference>
<keyword evidence="1" id="KW-0472">Membrane</keyword>
<keyword evidence="1" id="KW-1133">Transmembrane helix</keyword>
<keyword evidence="1" id="KW-0812">Transmembrane</keyword>
<gene>
    <name evidence="2" type="ORF">S06H3_39148</name>
</gene>
<organism evidence="2">
    <name type="scientific">marine sediment metagenome</name>
    <dbReference type="NCBI Taxonomy" id="412755"/>
    <lineage>
        <taxon>unclassified sequences</taxon>
        <taxon>metagenomes</taxon>
        <taxon>ecological metagenomes</taxon>
    </lineage>
</organism>
<feature type="transmembrane region" description="Helical" evidence="1">
    <location>
        <begin position="55"/>
        <end position="76"/>
    </location>
</feature>
<evidence type="ECO:0000256" key="1">
    <source>
        <dbReference type="SAM" id="Phobius"/>
    </source>
</evidence>
<feature type="transmembrane region" description="Helical" evidence="1">
    <location>
        <begin position="83"/>
        <end position="108"/>
    </location>
</feature>
<dbReference type="AlphaFoldDB" id="X1PT27"/>